<evidence type="ECO:0000313" key="2">
    <source>
        <dbReference type="EMBL" id="TSC92836.1"/>
    </source>
</evidence>
<proteinExistence type="predicted"/>
<dbReference type="InterPro" id="IPR027275">
    <property type="entry name" value="PRC-brl_dom"/>
</dbReference>
<dbReference type="EMBL" id="VMGN01000061">
    <property type="protein sequence ID" value="TSC92836.1"/>
    <property type="molecule type" value="Genomic_DNA"/>
</dbReference>
<protein>
    <recommendedName>
        <fullName evidence="1">PRC-barrel domain-containing protein</fullName>
    </recommendedName>
</protein>
<accession>A0A554LIX3</accession>
<evidence type="ECO:0000313" key="3">
    <source>
        <dbReference type="Proteomes" id="UP000316495"/>
    </source>
</evidence>
<comment type="caution">
    <text evidence="2">The sequence shown here is derived from an EMBL/GenBank/DDBJ whole genome shotgun (WGS) entry which is preliminary data.</text>
</comment>
<name>A0A554LIX3_9BACT</name>
<sequence>MLIEFSKIIKLPIYELKTQQKVGRFFDFFVSDDDGTIEAAIAKPAGFFSKLKFVSKKEIVEISKVAIIVQNEDSLVDSSELVRLHKKEKSRPKIIGARVVTKNNDYLGRVYDYVLDSLTLTIVRLYAAKLWDQRIIPASSIVKIEKNKIIV</sequence>
<dbReference type="InterPro" id="IPR011033">
    <property type="entry name" value="PRC_barrel-like_sf"/>
</dbReference>
<feature type="non-terminal residue" evidence="2">
    <location>
        <position position="151"/>
    </location>
</feature>
<dbReference type="Pfam" id="PF05239">
    <property type="entry name" value="PRC"/>
    <property type="match status" value="1"/>
</dbReference>
<dbReference type="Gene3D" id="2.30.30.240">
    <property type="entry name" value="PRC-barrel domain"/>
    <property type="match status" value="1"/>
</dbReference>
<dbReference type="Proteomes" id="UP000316495">
    <property type="component" value="Unassembled WGS sequence"/>
</dbReference>
<organism evidence="2 3">
    <name type="scientific">Candidatus Berkelbacteria bacterium Athens1014_28</name>
    <dbReference type="NCBI Taxonomy" id="2017145"/>
    <lineage>
        <taxon>Bacteria</taxon>
        <taxon>Candidatus Berkelbacteria</taxon>
    </lineage>
</organism>
<evidence type="ECO:0000259" key="1">
    <source>
        <dbReference type="Pfam" id="PF05239"/>
    </source>
</evidence>
<dbReference type="AlphaFoldDB" id="A0A554LIX3"/>
<gene>
    <name evidence="2" type="ORF">Athens101428_793</name>
</gene>
<feature type="domain" description="PRC-barrel" evidence="1">
    <location>
        <begin position="89"/>
        <end position="151"/>
    </location>
</feature>
<dbReference type="SUPFAM" id="SSF50346">
    <property type="entry name" value="PRC-barrel domain"/>
    <property type="match status" value="1"/>
</dbReference>
<reference evidence="2 3" key="1">
    <citation type="submission" date="2017-07" db="EMBL/GenBank/DDBJ databases">
        <title>Mechanisms for carbon and nitrogen cycling indicate functional differentiation within the Candidate Phyla Radiation.</title>
        <authorList>
            <person name="Danczak R.E."/>
            <person name="Johnston M.D."/>
            <person name="Kenah C."/>
            <person name="Slattery M."/>
            <person name="Wrighton K.C."/>
            <person name="Wilkins M.J."/>
        </authorList>
    </citation>
    <scope>NUCLEOTIDE SEQUENCE [LARGE SCALE GENOMIC DNA]</scope>
    <source>
        <strain evidence="2">Athens1014_28</strain>
    </source>
</reference>